<dbReference type="Proteomes" id="UP000015445">
    <property type="component" value="Unassembled WGS sequence"/>
</dbReference>
<dbReference type="EMBL" id="AOHD02000037">
    <property type="protein sequence ID" value="EQA80424.1"/>
    <property type="molecule type" value="Genomic_DNA"/>
</dbReference>
<reference evidence="1" key="1">
    <citation type="submission" date="2013-05" db="EMBL/GenBank/DDBJ databases">
        <authorList>
            <person name="Harkins D.M."/>
            <person name="Durkin A.S."/>
            <person name="Brinkac L.M."/>
            <person name="Haft D.H."/>
            <person name="Selengut J.D."/>
            <person name="Sanka R."/>
            <person name="DePew J."/>
            <person name="Purushe J."/>
            <person name="Galloway R.L."/>
            <person name="Vinetz J.M."/>
            <person name="Sutton G.G."/>
            <person name="Nierman W.C."/>
            <person name="Fouts D.E."/>
        </authorList>
    </citation>
    <scope>NUCLEOTIDE SEQUENCE [LARGE SCALE GENOMIC DNA]</scope>
    <source>
        <strain evidence="1">80-412</strain>
    </source>
</reference>
<dbReference type="AlphaFoldDB" id="T0H460"/>
<protein>
    <submittedName>
        <fullName evidence="1">Uncharacterized protein</fullName>
    </submittedName>
</protein>
<keyword evidence="2" id="KW-1185">Reference proteome</keyword>
<evidence type="ECO:0000313" key="1">
    <source>
        <dbReference type="EMBL" id="EQA80424.1"/>
    </source>
</evidence>
<organism evidence="1 2">
    <name type="scientific">Leptospira alstonii serovar Pingchang str. 80-412</name>
    <dbReference type="NCBI Taxonomy" id="1218564"/>
    <lineage>
        <taxon>Bacteria</taxon>
        <taxon>Pseudomonadati</taxon>
        <taxon>Spirochaetota</taxon>
        <taxon>Spirochaetia</taxon>
        <taxon>Leptospirales</taxon>
        <taxon>Leptospiraceae</taxon>
        <taxon>Leptospira</taxon>
    </lineage>
</organism>
<accession>T0H460</accession>
<evidence type="ECO:0000313" key="2">
    <source>
        <dbReference type="Proteomes" id="UP000015445"/>
    </source>
</evidence>
<gene>
    <name evidence="1" type="ORF">LEP1GSC193_4104</name>
</gene>
<proteinExistence type="predicted"/>
<sequence>MCLNKNSLLRCEPLATLSLLVGNLALYGSRSFFAFAKSHSRRCRCSLAISLSMDRDLSLLLQRATRDAVAARWQSRSLWIAIFLCFCKEPLATLCCSLAISLSMDREIGPGLNHEEVARRGGKKRRVTRLFLGGFFPRLTSNFPPNILKRSHTFKKILFYPQIQFDLAFVLFIKHCLDEFQNFDSEGSLGVTLIQKMSRIPVKPNEH</sequence>
<name>T0H460_9LEPT</name>
<comment type="caution">
    <text evidence="1">The sequence shown here is derived from an EMBL/GenBank/DDBJ whole genome shotgun (WGS) entry which is preliminary data.</text>
</comment>